<keyword evidence="2" id="KW-1133">Transmembrane helix</keyword>
<dbReference type="AlphaFoldDB" id="A0A7S2MLL9"/>
<gene>
    <name evidence="3" type="ORF">CBRE1094_LOCUS26960</name>
</gene>
<feature type="repeat" description="TPR" evidence="1">
    <location>
        <begin position="104"/>
        <end position="137"/>
    </location>
</feature>
<sequence length="220" mass="24407">MLSDVAHTLFLHYARAIALGIEPASLSAAKEEQAAFLALYRTIKHGDRKHHNVDLVQMAAIAERVLEGELRYRGGEYGEAFKALEEAICLFDVLPYDEPHGWLISVRQTLGALLTEQRQYTRAITLYDEDLTLFPRNPWSLAGLKRCLEATGQPRAKEVGLQLAMAMKHVDVQISVSCACARAEGKNRRSAGSWRPWVGVPLCMAVVAAAVAVVLMRHRS</sequence>
<reference evidence="3" key="1">
    <citation type="submission" date="2021-01" db="EMBL/GenBank/DDBJ databases">
        <authorList>
            <person name="Corre E."/>
            <person name="Pelletier E."/>
            <person name="Niang G."/>
            <person name="Scheremetjew M."/>
            <person name="Finn R."/>
            <person name="Kale V."/>
            <person name="Holt S."/>
            <person name="Cochrane G."/>
            <person name="Meng A."/>
            <person name="Brown T."/>
            <person name="Cohen L."/>
        </authorList>
    </citation>
    <scope>NUCLEOTIDE SEQUENCE</scope>
    <source>
        <strain evidence="3">UTEX LB 985</strain>
    </source>
</reference>
<evidence type="ECO:0000256" key="2">
    <source>
        <dbReference type="SAM" id="Phobius"/>
    </source>
</evidence>
<protein>
    <recommendedName>
        <fullName evidence="4">ER membrane protein complex subunit 2</fullName>
    </recommendedName>
</protein>
<proteinExistence type="predicted"/>
<keyword evidence="2" id="KW-0812">Transmembrane</keyword>
<dbReference type="EMBL" id="HBGU01049533">
    <property type="protein sequence ID" value="CAD9490388.1"/>
    <property type="molecule type" value="Transcribed_RNA"/>
</dbReference>
<evidence type="ECO:0000256" key="1">
    <source>
        <dbReference type="PROSITE-ProRule" id="PRU00339"/>
    </source>
</evidence>
<dbReference type="SUPFAM" id="SSF48452">
    <property type="entry name" value="TPR-like"/>
    <property type="match status" value="1"/>
</dbReference>
<dbReference type="PANTHER" id="PTHR45588">
    <property type="entry name" value="TPR DOMAIN-CONTAINING PROTEIN"/>
    <property type="match status" value="1"/>
</dbReference>
<evidence type="ECO:0000313" key="3">
    <source>
        <dbReference type="EMBL" id="CAD9490388.1"/>
    </source>
</evidence>
<evidence type="ECO:0008006" key="4">
    <source>
        <dbReference type="Google" id="ProtNLM"/>
    </source>
</evidence>
<accession>A0A7S2MLL9</accession>
<keyword evidence="1" id="KW-0802">TPR repeat</keyword>
<dbReference type="PANTHER" id="PTHR45588:SF1">
    <property type="entry name" value="WW DOMAIN-CONTAINING PROTEIN"/>
    <property type="match status" value="1"/>
</dbReference>
<dbReference type="Gene3D" id="1.25.40.10">
    <property type="entry name" value="Tetratricopeptide repeat domain"/>
    <property type="match status" value="1"/>
</dbReference>
<keyword evidence="2" id="KW-0472">Membrane</keyword>
<name>A0A7S2MLL9_9EUKA</name>
<feature type="transmembrane region" description="Helical" evidence="2">
    <location>
        <begin position="197"/>
        <end position="216"/>
    </location>
</feature>
<dbReference type="InterPro" id="IPR011990">
    <property type="entry name" value="TPR-like_helical_dom_sf"/>
</dbReference>
<organism evidence="3">
    <name type="scientific">Haptolina brevifila</name>
    <dbReference type="NCBI Taxonomy" id="156173"/>
    <lineage>
        <taxon>Eukaryota</taxon>
        <taxon>Haptista</taxon>
        <taxon>Haptophyta</taxon>
        <taxon>Prymnesiophyceae</taxon>
        <taxon>Prymnesiales</taxon>
        <taxon>Prymnesiaceae</taxon>
        <taxon>Haptolina</taxon>
    </lineage>
</organism>
<dbReference type="InterPro" id="IPR019734">
    <property type="entry name" value="TPR_rpt"/>
</dbReference>
<dbReference type="PROSITE" id="PS50005">
    <property type="entry name" value="TPR"/>
    <property type="match status" value="1"/>
</dbReference>